<evidence type="ECO:0000313" key="2">
    <source>
        <dbReference type="EMBL" id="MBB6423053.1"/>
    </source>
</evidence>
<proteinExistence type="predicted"/>
<reference evidence="1 3" key="1">
    <citation type="submission" date="2020-07" db="EMBL/GenBank/DDBJ databases">
        <authorList>
            <person name="Criscuolo A."/>
        </authorList>
    </citation>
    <scope>NUCLEOTIDE SEQUENCE [LARGE SCALE GENOMIC DNA]</scope>
    <source>
        <strain evidence="1">CIP111751</strain>
    </source>
</reference>
<name>A0A6V7R7X2_9STAP</name>
<comment type="caution">
    <text evidence="1">The sequence shown here is derived from an EMBL/GenBank/DDBJ whole genome shotgun (WGS) entry which is preliminary data.</text>
</comment>
<reference evidence="2 4" key="2">
    <citation type="submission" date="2020-08" db="EMBL/GenBank/DDBJ databases">
        <title>Genomic Encyclopedia of Type Strains, Phase IV (KMG-IV): sequencing the most valuable type-strain genomes for metagenomic binning, comparative biology and taxonomic classification.</title>
        <authorList>
            <person name="Goeker M."/>
        </authorList>
    </citation>
    <scope>NUCLEOTIDE SEQUENCE [LARGE SCALE GENOMIC DNA]</scope>
    <source>
        <strain evidence="2 4">DSM 22419</strain>
    </source>
</reference>
<dbReference type="Proteomes" id="UP000534001">
    <property type="component" value="Unassembled WGS sequence"/>
</dbReference>
<dbReference type="AlphaFoldDB" id="A0A6V7R7X2"/>
<keyword evidence="4" id="KW-1185">Reference proteome</keyword>
<organism evidence="1 3">
    <name type="scientific">Jeotgalicoccus coquinae</name>
    <dbReference type="NCBI Taxonomy" id="709509"/>
    <lineage>
        <taxon>Bacteria</taxon>
        <taxon>Bacillati</taxon>
        <taxon>Bacillota</taxon>
        <taxon>Bacilli</taxon>
        <taxon>Bacillales</taxon>
        <taxon>Staphylococcaceae</taxon>
        <taxon>Jeotgalicoccus</taxon>
    </lineage>
</organism>
<accession>A0A6V7R7X2</accession>
<dbReference type="Proteomes" id="UP000545588">
    <property type="component" value="Unassembled WGS sequence"/>
</dbReference>
<dbReference type="EMBL" id="JACHFF010000001">
    <property type="protein sequence ID" value="MBB6423053.1"/>
    <property type="molecule type" value="Genomic_DNA"/>
</dbReference>
<dbReference type="EMBL" id="CAJEWA010000005">
    <property type="protein sequence ID" value="CAD2073481.1"/>
    <property type="molecule type" value="Genomic_DNA"/>
</dbReference>
<gene>
    <name evidence="2" type="ORF">HNR41_000979</name>
    <name evidence="1" type="ORF">JEOCOQ751_00630</name>
</gene>
<protein>
    <submittedName>
        <fullName evidence="1">Uncharacterized protein</fullName>
    </submittedName>
</protein>
<sequence>MDIVINEFSLDGDFHTIDDFLNSLFEIIRVELVMEEHSLNLLKHYDFYSSLVTKNHTLQDILQDNSYKTRSEVRKFKALLNNLINNPPFWNDSQKHSNKNQYNCEYTDKTFDYSLAEACERDQMVLSFSHDNFKETSIKIRKNSHEMKLHNIFTSRGLLDILYNENMIEPTYYCQNWFINSKISTEYLEKEYGFDSLEKEEINIFVSRLKLFEQLSWNEISSYDGLDFKTYKANADKNWFKGPNYSGKTIYKFRANDKLRCFGYKENEIMYVLRFERDHKHSDHG</sequence>
<evidence type="ECO:0000313" key="4">
    <source>
        <dbReference type="Proteomes" id="UP000545588"/>
    </source>
</evidence>
<evidence type="ECO:0000313" key="3">
    <source>
        <dbReference type="Proteomes" id="UP000534001"/>
    </source>
</evidence>
<evidence type="ECO:0000313" key="1">
    <source>
        <dbReference type="EMBL" id="CAD2073481.1"/>
    </source>
</evidence>
<dbReference type="RefSeq" id="WP_184282290.1">
    <property type="nucleotide sequence ID" value="NZ_BMCO01000001.1"/>
</dbReference>